<comment type="similarity">
    <text evidence="4">Belongs to the Nudix hydrolase family.</text>
</comment>
<dbReference type="CDD" id="cd18874">
    <property type="entry name" value="NUDIX_Hydrolase"/>
    <property type="match status" value="1"/>
</dbReference>
<dbReference type="PROSITE" id="PS51462">
    <property type="entry name" value="NUDIX"/>
    <property type="match status" value="1"/>
</dbReference>
<dbReference type="InterPro" id="IPR015797">
    <property type="entry name" value="NUDIX_hydrolase-like_dom_sf"/>
</dbReference>
<keyword evidence="2 4" id="KW-0378">Hydrolase</keyword>
<dbReference type="RefSeq" id="WP_013159302.1">
    <property type="nucleotide sequence ID" value="NC_014212.1"/>
</dbReference>
<dbReference type="AlphaFoldDB" id="D7BDF0"/>
<dbReference type="Pfam" id="PF00293">
    <property type="entry name" value="NUDIX"/>
    <property type="match status" value="1"/>
</dbReference>
<evidence type="ECO:0000313" key="6">
    <source>
        <dbReference type="EMBL" id="ADH64770.1"/>
    </source>
</evidence>
<feature type="domain" description="Nudix hydrolase" evidence="5">
    <location>
        <begin position="6"/>
        <end position="136"/>
    </location>
</feature>
<dbReference type="PANTHER" id="PTHR43046:SF12">
    <property type="entry name" value="GDP-MANNOSE MANNOSYL HYDROLASE"/>
    <property type="match status" value="1"/>
</dbReference>
<accession>D7BDF0</accession>
<dbReference type="STRING" id="526227.Mesil_2930"/>
<name>D7BDF0_ALLS1</name>
<sequence>MATPPKHPLPTVAALVSGPSGRVLLVRTTKWRGLWGVPGGKIEWGEPLEAALRRELREEVGLELHDIRLALVQEAIFDPQFYQPMHFIFFNYYARSESEEVTPNEEIAEWVWVEPEGALKYPLNTFTQVLLKDYLSVGAHPYREGGLSS</sequence>
<organism evidence="6 7">
    <name type="scientific">Allomeiothermus silvanus (strain ATCC 700542 / DSM 9946 / NBRC 106475 / NCIMB 13440 / VI-R2)</name>
    <name type="common">Thermus silvanus</name>
    <dbReference type="NCBI Taxonomy" id="526227"/>
    <lineage>
        <taxon>Bacteria</taxon>
        <taxon>Thermotogati</taxon>
        <taxon>Deinococcota</taxon>
        <taxon>Deinococci</taxon>
        <taxon>Thermales</taxon>
        <taxon>Thermaceae</taxon>
        <taxon>Allomeiothermus</taxon>
    </lineage>
</organism>
<dbReference type="InterPro" id="IPR020476">
    <property type="entry name" value="Nudix_hydrolase"/>
</dbReference>
<evidence type="ECO:0000313" key="7">
    <source>
        <dbReference type="Proteomes" id="UP000001916"/>
    </source>
</evidence>
<dbReference type="OrthoDB" id="9816289at2"/>
<dbReference type="PRINTS" id="PR00502">
    <property type="entry name" value="NUDIXFAMILY"/>
</dbReference>
<evidence type="ECO:0000259" key="5">
    <source>
        <dbReference type="PROSITE" id="PS51462"/>
    </source>
</evidence>
<evidence type="ECO:0000256" key="3">
    <source>
        <dbReference type="ARBA" id="ARBA00022842"/>
    </source>
</evidence>
<gene>
    <name evidence="6" type="ordered locus">Mesil_2930</name>
</gene>
<keyword evidence="7" id="KW-1185">Reference proteome</keyword>
<dbReference type="SUPFAM" id="SSF55811">
    <property type="entry name" value="Nudix"/>
    <property type="match status" value="1"/>
</dbReference>
<dbReference type="Gene3D" id="3.90.79.10">
    <property type="entry name" value="Nucleoside Triphosphate Pyrophosphohydrolase"/>
    <property type="match status" value="1"/>
</dbReference>
<comment type="cofactor">
    <cofactor evidence="1">
        <name>Mg(2+)</name>
        <dbReference type="ChEBI" id="CHEBI:18420"/>
    </cofactor>
</comment>
<dbReference type="KEGG" id="msv:Mesil_2930"/>
<dbReference type="Proteomes" id="UP000001916">
    <property type="component" value="Chromosome"/>
</dbReference>
<dbReference type="PROSITE" id="PS00893">
    <property type="entry name" value="NUDIX_BOX"/>
    <property type="match status" value="1"/>
</dbReference>
<dbReference type="EMBL" id="CP002042">
    <property type="protein sequence ID" value="ADH64770.1"/>
    <property type="molecule type" value="Genomic_DNA"/>
</dbReference>
<proteinExistence type="inferred from homology"/>
<evidence type="ECO:0000256" key="2">
    <source>
        <dbReference type="ARBA" id="ARBA00022801"/>
    </source>
</evidence>
<protein>
    <submittedName>
        <fullName evidence="6">NUDIX hydrolase</fullName>
    </submittedName>
</protein>
<dbReference type="InterPro" id="IPR020084">
    <property type="entry name" value="NUDIX_hydrolase_CS"/>
</dbReference>
<dbReference type="GO" id="GO:0016787">
    <property type="term" value="F:hydrolase activity"/>
    <property type="evidence" value="ECO:0007669"/>
    <property type="project" value="UniProtKB-KW"/>
</dbReference>
<dbReference type="PANTHER" id="PTHR43046">
    <property type="entry name" value="GDP-MANNOSE MANNOSYL HYDROLASE"/>
    <property type="match status" value="1"/>
</dbReference>
<reference evidence="6 7" key="1">
    <citation type="journal article" date="2010" name="Stand. Genomic Sci.">
        <title>Complete genome sequence of Meiothermus silvanus type strain (VI-R2).</title>
        <authorList>
            <person name="Sikorski J."/>
            <person name="Tindall B.J."/>
            <person name="Lowry S."/>
            <person name="Lucas S."/>
            <person name="Nolan M."/>
            <person name="Copeland A."/>
            <person name="Glavina Del Rio T."/>
            <person name="Tice H."/>
            <person name="Cheng J.F."/>
            <person name="Han C."/>
            <person name="Pitluck S."/>
            <person name="Liolios K."/>
            <person name="Ivanova N."/>
            <person name="Mavromatis K."/>
            <person name="Mikhailova N."/>
            <person name="Pati A."/>
            <person name="Goodwin L."/>
            <person name="Chen A."/>
            <person name="Palaniappan K."/>
            <person name="Land M."/>
            <person name="Hauser L."/>
            <person name="Chang Y.J."/>
            <person name="Jeffries C.D."/>
            <person name="Rohde M."/>
            <person name="Goker M."/>
            <person name="Woyke T."/>
            <person name="Bristow J."/>
            <person name="Eisen J.A."/>
            <person name="Markowitz V."/>
            <person name="Hugenholtz P."/>
            <person name="Kyrpides N.C."/>
            <person name="Klenk H.P."/>
            <person name="Lapidus A."/>
        </authorList>
    </citation>
    <scope>NUCLEOTIDE SEQUENCE [LARGE SCALE GENOMIC DNA]</scope>
    <source>
        <strain evidence="7">ATCC 700542 / DSM 9946 / VI-R2</strain>
    </source>
</reference>
<evidence type="ECO:0000256" key="4">
    <source>
        <dbReference type="RuleBase" id="RU003476"/>
    </source>
</evidence>
<evidence type="ECO:0000256" key="1">
    <source>
        <dbReference type="ARBA" id="ARBA00001946"/>
    </source>
</evidence>
<keyword evidence="3" id="KW-0460">Magnesium</keyword>
<dbReference type="InterPro" id="IPR000086">
    <property type="entry name" value="NUDIX_hydrolase_dom"/>
</dbReference>
<dbReference type="eggNOG" id="COG1051">
    <property type="taxonomic scope" value="Bacteria"/>
</dbReference>
<dbReference type="HOGENOM" id="CLU_037162_20_2_0"/>